<dbReference type="InterPro" id="IPR005393">
    <property type="entry name" value="Chemokine_XCR1"/>
</dbReference>
<dbReference type="InterPro" id="IPR000276">
    <property type="entry name" value="GPCR_Rhodpsn"/>
</dbReference>
<dbReference type="PANTHER" id="PTHR10489:SF730">
    <property type="entry name" value="CHEMOKINE XC RECEPTOR 1"/>
    <property type="match status" value="1"/>
</dbReference>
<dbReference type="GeneID" id="101725439"/>
<gene>
    <name evidence="16" type="primary">Xcr1</name>
    <name evidence="13" type="ORF">GW7_21456</name>
</gene>
<reference evidence="16" key="2">
    <citation type="submission" date="2025-04" db="UniProtKB">
        <authorList>
            <consortium name="RefSeq"/>
        </authorList>
    </citation>
    <scope>IDENTIFICATION</scope>
</reference>
<dbReference type="STRING" id="10181.G5ANN8"/>
<dbReference type="GO" id="GO:0051209">
    <property type="term" value="P:release of sequestered calcium ion into cytosol"/>
    <property type="evidence" value="ECO:0007669"/>
    <property type="project" value="Ensembl"/>
</dbReference>
<dbReference type="Proteomes" id="UP000006813">
    <property type="component" value="Unassembled WGS sequence"/>
</dbReference>
<dbReference type="GO" id="GO:0006955">
    <property type="term" value="P:immune response"/>
    <property type="evidence" value="ECO:0007669"/>
    <property type="project" value="TreeGrafter"/>
</dbReference>
<dbReference type="GO" id="GO:0060326">
    <property type="term" value="P:cell chemotaxis"/>
    <property type="evidence" value="ECO:0007669"/>
    <property type="project" value="TreeGrafter"/>
</dbReference>
<dbReference type="GO" id="GO:0009897">
    <property type="term" value="C:external side of plasma membrane"/>
    <property type="evidence" value="ECO:0007669"/>
    <property type="project" value="TreeGrafter"/>
</dbReference>
<evidence type="ECO:0000256" key="11">
    <source>
        <dbReference type="SAM" id="Phobius"/>
    </source>
</evidence>
<feature type="transmembrane region" description="Helical" evidence="11">
    <location>
        <begin position="192"/>
        <end position="213"/>
    </location>
</feature>
<comment type="subcellular location">
    <subcellularLocation>
        <location evidence="1">Cell membrane</location>
        <topology evidence="1">Multi-pass membrane protein</topology>
    </subcellularLocation>
</comment>
<evidence type="ECO:0000256" key="9">
    <source>
        <dbReference type="ARBA" id="ARBA00023224"/>
    </source>
</evidence>
<evidence type="ECO:0000256" key="5">
    <source>
        <dbReference type="ARBA" id="ARBA00023040"/>
    </source>
</evidence>
<proteinExistence type="inferred from homology"/>
<dbReference type="InParanoid" id="G5ANN8"/>
<dbReference type="GO" id="GO:0007204">
    <property type="term" value="P:positive regulation of cytosolic calcium ion concentration"/>
    <property type="evidence" value="ECO:0007669"/>
    <property type="project" value="TreeGrafter"/>
</dbReference>
<keyword evidence="6 11" id="KW-0472">Membrane</keyword>
<keyword evidence="5 10" id="KW-0297">G-protein coupled receptor</keyword>
<evidence type="ECO:0000313" key="13">
    <source>
        <dbReference type="EMBL" id="EHA98648.1"/>
    </source>
</evidence>
<feature type="transmembrane region" description="Helical" evidence="11">
    <location>
        <begin position="69"/>
        <end position="88"/>
    </location>
</feature>
<evidence type="ECO:0000259" key="12">
    <source>
        <dbReference type="PROSITE" id="PS50262"/>
    </source>
</evidence>
<evidence type="ECO:0000256" key="10">
    <source>
        <dbReference type="RuleBase" id="RU000688"/>
    </source>
</evidence>
<dbReference type="KEGG" id="hgl:101725439"/>
<feature type="transmembrane region" description="Helical" evidence="11">
    <location>
        <begin position="225"/>
        <end position="247"/>
    </location>
</feature>
<name>G5ANN8_HETGA</name>
<evidence type="ECO:0000256" key="2">
    <source>
        <dbReference type="ARBA" id="ARBA00022475"/>
    </source>
</evidence>
<feature type="transmembrane region" description="Helical" evidence="11">
    <location>
        <begin position="36"/>
        <end position="57"/>
    </location>
</feature>
<dbReference type="Pfam" id="PF00001">
    <property type="entry name" value="7tm_1"/>
    <property type="match status" value="1"/>
</dbReference>
<keyword evidence="9 10" id="KW-0807">Transducer</keyword>
<dbReference type="PRINTS" id="PR00237">
    <property type="entry name" value="GPCRRHODOPSN"/>
</dbReference>
<dbReference type="GO" id="GO:0016493">
    <property type="term" value="F:C-C chemokine receptor activity"/>
    <property type="evidence" value="ECO:0007669"/>
    <property type="project" value="TreeGrafter"/>
</dbReference>
<accession>G5ANN8</accession>
<evidence type="ECO:0000256" key="1">
    <source>
        <dbReference type="ARBA" id="ARBA00004651"/>
    </source>
</evidence>
<dbReference type="OMA" id="RSHTKNR"/>
<dbReference type="CTD" id="2829"/>
<protein>
    <submittedName>
        <fullName evidence="13 16">Chemokine XC receptor 1</fullName>
    </submittedName>
</protein>
<dbReference type="InterPro" id="IPR050119">
    <property type="entry name" value="CCR1-9-like"/>
</dbReference>
<keyword evidence="4 11" id="KW-1133">Transmembrane helix</keyword>
<dbReference type="PRINTS" id="PR01568">
    <property type="entry name" value="LYMPHOTACTNR"/>
</dbReference>
<dbReference type="GeneTree" id="ENSGT01110000267168"/>
<keyword evidence="3 10" id="KW-0812">Transmembrane</keyword>
<dbReference type="GO" id="GO:0019722">
    <property type="term" value="P:calcium-mediated signaling"/>
    <property type="evidence" value="ECO:0007669"/>
    <property type="project" value="TreeGrafter"/>
</dbReference>
<dbReference type="GO" id="GO:0019957">
    <property type="term" value="F:C-C chemokine binding"/>
    <property type="evidence" value="ECO:0007669"/>
    <property type="project" value="TreeGrafter"/>
</dbReference>
<keyword evidence="2" id="KW-1003">Cell membrane</keyword>
<dbReference type="Gene3D" id="1.20.1070.10">
    <property type="entry name" value="Rhodopsin 7-helix transmembrane proteins"/>
    <property type="match status" value="1"/>
</dbReference>
<dbReference type="PROSITE" id="PS00237">
    <property type="entry name" value="G_PROTEIN_RECEP_F1_1"/>
    <property type="match status" value="1"/>
</dbReference>
<dbReference type="Proteomes" id="UP000694906">
    <property type="component" value="Unplaced"/>
</dbReference>
<organism evidence="13 14">
    <name type="scientific">Heterocephalus glaber</name>
    <name type="common">Naked mole rat</name>
    <dbReference type="NCBI Taxonomy" id="10181"/>
    <lineage>
        <taxon>Eukaryota</taxon>
        <taxon>Metazoa</taxon>
        <taxon>Chordata</taxon>
        <taxon>Craniata</taxon>
        <taxon>Vertebrata</taxon>
        <taxon>Euteleostomi</taxon>
        <taxon>Mammalia</taxon>
        <taxon>Eutheria</taxon>
        <taxon>Euarchontoglires</taxon>
        <taxon>Glires</taxon>
        <taxon>Rodentia</taxon>
        <taxon>Hystricomorpha</taxon>
        <taxon>Bathyergidae</taxon>
        <taxon>Heterocephalus</taxon>
    </lineage>
</organism>
<evidence type="ECO:0000256" key="6">
    <source>
        <dbReference type="ARBA" id="ARBA00023136"/>
    </source>
</evidence>
<dbReference type="SUPFAM" id="SSF81321">
    <property type="entry name" value="Family A G protein-coupled receptor-like"/>
    <property type="match status" value="1"/>
</dbReference>
<dbReference type="EMBL" id="JH166228">
    <property type="protein sequence ID" value="EHA98648.1"/>
    <property type="molecule type" value="Genomic_DNA"/>
</dbReference>
<evidence type="ECO:0000313" key="14">
    <source>
        <dbReference type="Proteomes" id="UP000006813"/>
    </source>
</evidence>
<dbReference type="PANTHER" id="PTHR10489">
    <property type="entry name" value="CELL ADHESION MOLECULE"/>
    <property type="match status" value="1"/>
</dbReference>
<evidence type="ECO:0000256" key="4">
    <source>
        <dbReference type="ARBA" id="ARBA00022989"/>
    </source>
</evidence>
<sequence length="333" mass="37914">MESWGTPEPTDYFHYDLGSLLCENKAIMVTAFTTTVLYSLVLLLSLVGNSLVLWVLVKYETLESLTNLFILNLCLSDLVFSCLLPVWASAHHLGWVLGELLCKVLSMTFSVSLYSSIFFLTLMTMHRYLAVVSPLSTLQVHTLRCRVLLTTAVWAASVLSSVPEAISHKVIDSQCTYAEKQGLLASVYQHNIFFLLSMATILFCYVQILRTLFRSRSKQRHRTVRLIFTIVVAYFLSWAPYNLIMFLQTLVTVGIIQSCETSQRLEFVVLVCRNLAFSQCCFNPVLYVFVGVKFRRHLKSLLQQARLRRPQVPSPPPFLRSPGAFTYEGPSFY</sequence>
<feature type="transmembrane region" description="Helical" evidence="11">
    <location>
        <begin position="267"/>
        <end position="290"/>
    </location>
</feature>
<feature type="transmembrane region" description="Helical" evidence="11">
    <location>
        <begin position="100"/>
        <end position="122"/>
    </location>
</feature>
<dbReference type="FunFam" id="1.20.1070.10:FF:000130">
    <property type="entry name" value="Chemokine (C-C motif) receptor 2"/>
    <property type="match status" value="1"/>
</dbReference>
<evidence type="ECO:0000313" key="15">
    <source>
        <dbReference type="Proteomes" id="UP000694906"/>
    </source>
</evidence>
<dbReference type="OrthoDB" id="10015690at2759"/>
<keyword evidence="7" id="KW-1015">Disulfide bond</keyword>
<comment type="similarity">
    <text evidence="10">Belongs to the G-protein coupled receptor 1 family.</text>
</comment>
<dbReference type="PROSITE" id="PS50262">
    <property type="entry name" value="G_PROTEIN_RECEP_F1_2"/>
    <property type="match status" value="1"/>
</dbReference>
<dbReference type="InterPro" id="IPR017452">
    <property type="entry name" value="GPCR_Rhodpsn_7TM"/>
</dbReference>
<dbReference type="eggNOG" id="KOG3656">
    <property type="taxonomic scope" value="Eukaryota"/>
</dbReference>
<feature type="domain" description="G-protein coupled receptors family 1 profile" evidence="12">
    <location>
        <begin position="48"/>
        <end position="287"/>
    </location>
</feature>
<evidence type="ECO:0000256" key="3">
    <source>
        <dbReference type="ARBA" id="ARBA00022692"/>
    </source>
</evidence>
<dbReference type="RefSeq" id="XP_004835090.1">
    <property type="nucleotide sequence ID" value="XM_004835033.2"/>
</dbReference>
<reference evidence="13 14" key="1">
    <citation type="journal article" date="2011" name="Nature">
        <title>Genome sequencing reveals insights into physiology and longevity of the naked mole rat.</title>
        <authorList>
            <person name="Kim E.B."/>
            <person name="Fang X."/>
            <person name="Fushan A.A."/>
            <person name="Huang Z."/>
            <person name="Lobanov A.V."/>
            <person name="Han L."/>
            <person name="Marino S.M."/>
            <person name="Sun X."/>
            <person name="Turanov A.A."/>
            <person name="Yang P."/>
            <person name="Yim S.H."/>
            <person name="Zhao X."/>
            <person name="Kasaikina M.V."/>
            <person name="Stoletzki N."/>
            <person name="Peng C."/>
            <person name="Polak P."/>
            <person name="Xiong Z."/>
            <person name="Kiezun A."/>
            <person name="Zhu Y."/>
            <person name="Chen Y."/>
            <person name="Kryukov G.V."/>
            <person name="Zhang Q."/>
            <person name="Peshkin L."/>
            <person name="Yang L."/>
            <person name="Bronson R.T."/>
            <person name="Buffenstein R."/>
            <person name="Wang B."/>
            <person name="Han C."/>
            <person name="Li Q."/>
            <person name="Chen L."/>
            <person name="Zhao W."/>
            <person name="Sunyaev S.R."/>
            <person name="Park T.J."/>
            <person name="Zhang G."/>
            <person name="Wang J."/>
            <person name="Gladyshev V.N."/>
        </authorList>
    </citation>
    <scope>NUCLEOTIDE SEQUENCE [LARGE SCALE GENOMIC DNA]</scope>
</reference>
<evidence type="ECO:0000256" key="7">
    <source>
        <dbReference type="ARBA" id="ARBA00023157"/>
    </source>
</evidence>
<feature type="transmembrane region" description="Helical" evidence="11">
    <location>
        <begin position="143"/>
        <end position="162"/>
    </location>
</feature>
<keyword evidence="8 10" id="KW-0675">Receptor</keyword>
<evidence type="ECO:0000313" key="16">
    <source>
        <dbReference type="RefSeq" id="XP_004835090.1"/>
    </source>
</evidence>
<keyword evidence="15" id="KW-1185">Reference proteome</keyword>
<evidence type="ECO:0000256" key="8">
    <source>
        <dbReference type="ARBA" id="ARBA00023170"/>
    </source>
</evidence>
<dbReference type="AlphaFoldDB" id="G5ANN8"/>